<feature type="signal peptide" evidence="10">
    <location>
        <begin position="1"/>
        <end position="23"/>
    </location>
</feature>
<comment type="subcellular location">
    <subcellularLocation>
        <location evidence="1">Membrane</location>
        <topology evidence="1">Single-pass membrane protein</topology>
    </subcellularLocation>
</comment>
<evidence type="ECO:0000256" key="7">
    <source>
        <dbReference type="ARBA" id="ARBA00023136"/>
    </source>
</evidence>
<organism evidence="11 12">
    <name type="scientific">Blyttiomyces helicus</name>
    <dbReference type="NCBI Taxonomy" id="388810"/>
    <lineage>
        <taxon>Eukaryota</taxon>
        <taxon>Fungi</taxon>
        <taxon>Fungi incertae sedis</taxon>
        <taxon>Chytridiomycota</taxon>
        <taxon>Chytridiomycota incertae sedis</taxon>
        <taxon>Chytridiomycetes</taxon>
        <taxon>Chytridiomycetes incertae sedis</taxon>
        <taxon>Blyttiomyces</taxon>
    </lineage>
</organism>
<evidence type="ECO:0000256" key="3">
    <source>
        <dbReference type="ARBA" id="ARBA00022692"/>
    </source>
</evidence>
<dbReference type="InterPro" id="IPR003591">
    <property type="entry name" value="Leu-rich_rpt_typical-subtyp"/>
</dbReference>
<sequence>MRLPSLILIFFLTFLMHIAATTAQPQAVPPAGSSCADLLNVLPPQWQKNLNLTAPANATANPNWCCDENYICCGETSVCDNNGGMINGIYFQGMQLNGSIPEGLGSLTSLQQLSEESMDKTAHSCPSRRNLINPNNIFCFHHIPGYNSQLFNNSLAGTIPESLGNLVNLTELNLFNNSLTGTIPESLGNLVNLTELALFSNQLSGTIPDVFGNLTKLQILSEDSMDKTAHSCPSRRNLINPNNIFCFHHIPGYNSQLFNNSLTSTIPESLGNLVNLTDLEISSNLLSGPIPDVFGNLTKLQILNLRNNSFTGPIPESLVNLVNLTALDLYSNQLNGSIPGWFENLTNLTVLVLGHNQLSGSIPEGLGNLRGLNLIDLERNQLSGPVPNLSNLTNLTNCFVNNLNSMCMPEFLRNIDATRACIGWIRLPACGGSSNPLPTLVILGIAAGSILFSAILSCILLSLNRRKTMPKRTILMYICQSWKKFWGRPSYESTEAEALRLGVTVILLVTFTDGEDDAIWDRGRIIDFVFKFVDNPNGPFEKKINCHWKGKVKTWGPQFMLILLDYYKQYEKQNGLHPSTAVAAMVRIFKYFLDK</sequence>
<dbReference type="InterPro" id="IPR001611">
    <property type="entry name" value="Leu-rich_rpt"/>
</dbReference>
<evidence type="ECO:0000256" key="9">
    <source>
        <dbReference type="SAM" id="Phobius"/>
    </source>
</evidence>
<protein>
    <recommendedName>
        <fullName evidence="13">Leucine-rich repeat-containing N-terminal plant-type domain-containing protein</fullName>
    </recommendedName>
</protein>
<dbReference type="FunFam" id="3.80.10.10:FF:000453">
    <property type="entry name" value="Leucine-rich receptor-like protein kinase family protein"/>
    <property type="match status" value="1"/>
</dbReference>
<evidence type="ECO:0008006" key="13">
    <source>
        <dbReference type="Google" id="ProtNLM"/>
    </source>
</evidence>
<dbReference type="Proteomes" id="UP000269721">
    <property type="component" value="Unassembled WGS sequence"/>
</dbReference>
<reference evidence="12" key="1">
    <citation type="journal article" date="2018" name="Nat. Microbiol.">
        <title>Leveraging single-cell genomics to expand the fungal tree of life.</title>
        <authorList>
            <person name="Ahrendt S.R."/>
            <person name="Quandt C.A."/>
            <person name="Ciobanu D."/>
            <person name="Clum A."/>
            <person name="Salamov A."/>
            <person name="Andreopoulos B."/>
            <person name="Cheng J.F."/>
            <person name="Woyke T."/>
            <person name="Pelin A."/>
            <person name="Henrissat B."/>
            <person name="Reynolds N.K."/>
            <person name="Benny G.L."/>
            <person name="Smith M.E."/>
            <person name="James T.Y."/>
            <person name="Grigoriev I.V."/>
        </authorList>
    </citation>
    <scope>NUCLEOTIDE SEQUENCE [LARGE SCALE GENOMIC DNA]</scope>
</reference>
<keyword evidence="8" id="KW-0325">Glycoprotein</keyword>
<dbReference type="Gene3D" id="3.80.10.10">
    <property type="entry name" value="Ribonuclease Inhibitor"/>
    <property type="match status" value="2"/>
</dbReference>
<dbReference type="Pfam" id="PF00560">
    <property type="entry name" value="LRR_1"/>
    <property type="match status" value="4"/>
</dbReference>
<evidence type="ECO:0000256" key="10">
    <source>
        <dbReference type="SAM" id="SignalP"/>
    </source>
</evidence>
<keyword evidence="3 9" id="KW-0812">Transmembrane</keyword>
<name>A0A4P9WKK3_9FUNG</name>
<feature type="chain" id="PRO_5020329918" description="Leucine-rich repeat-containing N-terminal plant-type domain-containing protein" evidence="10">
    <location>
        <begin position="24"/>
        <end position="595"/>
    </location>
</feature>
<keyword evidence="12" id="KW-1185">Reference proteome</keyword>
<dbReference type="OrthoDB" id="676979at2759"/>
<dbReference type="AlphaFoldDB" id="A0A4P9WKK3"/>
<keyword evidence="5" id="KW-0677">Repeat</keyword>
<proteinExistence type="predicted"/>
<evidence type="ECO:0000256" key="8">
    <source>
        <dbReference type="ARBA" id="ARBA00023180"/>
    </source>
</evidence>
<dbReference type="PANTHER" id="PTHR48064">
    <property type="entry name" value="OS01G0750400 PROTEIN"/>
    <property type="match status" value="1"/>
</dbReference>
<dbReference type="PROSITE" id="PS51257">
    <property type="entry name" value="PROKAR_LIPOPROTEIN"/>
    <property type="match status" value="1"/>
</dbReference>
<dbReference type="EMBL" id="KZ994278">
    <property type="protein sequence ID" value="RKO93344.1"/>
    <property type="molecule type" value="Genomic_DNA"/>
</dbReference>
<keyword evidence="4 10" id="KW-0732">Signal</keyword>
<dbReference type="Pfam" id="PF13855">
    <property type="entry name" value="LRR_8"/>
    <property type="match status" value="1"/>
</dbReference>
<accession>A0A4P9WKK3</accession>
<dbReference type="PANTHER" id="PTHR48064:SF6">
    <property type="entry name" value="RECEPTOR-LIKE PROTEIN KINASE 2"/>
    <property type="match status" value="1"/>
</dbReference>
<keyword evidence="6 9" id="KW-1133">Transmembrane helix</keyword>
<evidence type="ECO:0000313" key="12">
    <source>
        <dbReference type="Proteomes" id="UP000269721"/>
    </source>
</evidence>
<evidence type="ECO:0000256" key="5">
    <source>
        <dbReference type="ARBA" id="ARBA00022737"/>
    </source>
</evidence>
<evidence type="ECO:0000313" key="11">
    <source>
        <dbReference type="EMBL" id="RKO93344.1"/>
    </source>
</evidence>
<dbReference type="GO" id="GO:0006952">
    <property type="term" value="P:defense response"/>
    <property type="evidence" value="ECO:0007669"/>
    <property type="project" value="UniProtKB-ARBA"/>
</dbReference>
<keyword evidence="2" id="KW-0433">Leucine-rich repeat</keyword>
<dbReference type="InterPro" id="IPR053038">
    <property type="entry name" value="RLP_Defense"/>
</dbReference>
<gene>
    <name evidence="11" type="ORF">BDK51DRAFT_28997</name>
</gene>
<feature type="transmembrane region" description="Helical" evidence="9">
    <location>
        <begin position="440"/>
        <end position="463"/>
    </location>
</feature>
<evidence type="ECO:0000256" key="4">
    <source>
        <dbReference type="ARBA" id="ARBA00022729"/>
    </source>
</evidence>
<dbReference type="GO" id="GO:0009791">
    <property type="term" value="P:post-embryonic development"/>
    <property type="evidence" value="ECO:0007669"/>
    <property type="project" value="UniProtKB-ARBA"/>
</dbReference>
<evidence type="ECO:0000256" key="1">
    <source>
        <dbReference type="ARBA" id="ARBA00004167"/>
    </source>
</evidence>
<dbReference type="InterPro" id="IPR032675">
    <property type="entry name" value="LRR_dom_sf"/>
</dbReference>
<evidence type="ECO:0000256" key="6">
    <source>
        <dbReference type="ARBA" id="ARBA00022989"/>
    </source>
</evidence>
<keyword evidence="7 9" id="KW-0472">Membrane</keyword>
<dbReference type="GO" id="GO:0051707">
    <property type="term" value="P:response to other organism"/>
    <property type="evidence" value="ECO:0007669"/>
    <property type="project" value="UniProtKB-ARBA"/>
</dbReference>
<dbReference type="GO" id="GO:0016020">
    <property type="term" value="C:membrane"/>
    <property type="evidence" value="ECO:0007669"/>
    <property type="project" value="UniProtKB-SubCell"/>
</dbReference>
<evidence type="ECO:0000256" key="2">
    <source>
        <dbReference type="ARBA" id="ARBA00022614"/>
    </source>
</evidence>
<dbReference type="SUPFAM" id="SSF52058">
    <property type="entry name" value="L domain-like"/>
    <property type="match status" value="1"/>
</dbReference>
<dbReference type="SMART" id="SM00369">
    <property type="entry name" value="LRR_TYP"/>
    <property type="match status" value="6"/>
</dbReference>
<dbReference type="FunFam" id="3.80.10.10:FF:000383">
    <property type="entry name" value="Leucine-rich repeat receptor protein kinase EMS1"/>
    <property type="match status" value="1"/>
</dbReference>